<accession>A0A1J5SVL1</accession>
<dbReference type="SUPFAM" id="SSF55961">
    <property type="entry name" value="Bet v1-like"/>
    <property type="match status" value="1"/>
</dbReference>
<comment type="caution">
    <text evidence="3">The sequence shown here is derived from an EMBL/GenBank/DDBJ whole genome shotgun (WGS) entry which is preliminary data.</text>
</comment>
<organism evidence="3">
    <name type="scientific">mine drainage metagenome</name>
    <dbReference type="NCBI Taxonomy" id="410659"/>
    <lineage>
        <taxon>unclassified sequences</taxon>
        <taxon>metagenomes</taxon>
        <taxon>ecological metagenomes</taxon>
    </lineage>
</organism>
<dbReference type="InterPro" id="IPR013538">
    <property type="entry name" value="ASHA1/2-like_C"/>
</dbReference>
<dbReference type="Gene3D" id="3.30.530.20">
    <property type="match status" value="1"/>
</dbReference>
<protein>
    <recommendedName>
        <fullName evidence="2">Activator of Hsp90 ATPase homologue 1/2-like C-terminal domain-containing protein</fullName>
    </recommendedName>
</protein>
<gene>
    <name evidence="3" type="ORF">GALL_123880</name>
</gene>
<comment type="similarity">
    <text evidence="1">Belongs to the AHA1 family.</text>
</comment>
<feature type="domain" description="Activator of Hsp90 ATPase homologue 1/2-like C-terminal" evidence="2">
    <location>
        <begin position="21"/>
        <end position="158"/>
    </location>
</feature>
<sequence>MSAKTIENPESHELLITRTFDAPQWLVWQAWTAPRHIMQWWGPAGFNNETCESDLRVGGRFRLEMRAPDGNVYPCIGTFLEIVVSERIVYEGEAADGHPCGAGIPPRATVTVSFAEQAGKTRLTLHTRFASEERKQAAADARFVVSWNEALDRLAEALRA</sequence>
<proteinExistence type="inferred from homology"/>
<name>A0A1J5SVL1_9ZZZZ</name>
<evidence type="ECO:0000259" key="2">
    <source>
        <dbReference type="Pfam" id="PF08327"/>
    </source>
</evidence>
<reference evidence="3" key="1">
    <citation type="submission" date="2016-10" db="EMBL/GenBank/DDBJ databases">
        <title>Sequence of Gallionella enrichment culture.</title>
        <authorList>
            <person name="Poehlein A."/>
            <person name="Muehling M."/>
            <person name="Daniel R."/>
        </authorList>
    </citation>
    <scope>NUCLEOTIDE SEQUENCE</scope>
</reference>
<evidence type="ECO:0000256" key="1">
    <source>
        <dbReference type="ARBA" id="ARBA00006817"/>
    </source>
</evidence>
<evidence type="ECO:0000313" key="3">
    <source>
        <dbReference type="EMBL" id="OIR05644.1"/>
    </source>
</evidence>
<dbReference type="InterPro" id="IPR023393">
    <property type="entry name" value="START-like_dom_sf"/>
</dbReference>
<dbReference type="EMBL" id="MLJW01000049">
    <property type="protein sequence ID" value="OIR05644.1"/>
    <property type="molecule type" value="Genomic_DNA"/>
</dbReference>
<dbReference type="Pfam" id="PF08327">
    <property type="entry name" value="AHSA1"/>
    <property type="match status" value="1"/>
</dbReference>
<dbReference type="AlphaFoldDB" id="A0A1J5SVL1"/>